<dbReference type="SUPFAM" id="SSF50998">
    <property type="entry name" value="Quinoprotein alcohol dehydrogenase-like"/>
    <property type="match status" value="1"/>
</dbReference>
<accession>A0A7S1T8S4</accession>
<dbReference type="Pfam" id="PF08553">
    <property type="entry name" value="VID27"/>
    <property type="match status" value="1"/>
</dbReference>
<proteinExistence type="predicted"/>
<organism evidence="2">
    <name type="scientific">Tetraselmis chuii</name>
    <dbReference type="NCBI Taxonomy" id="63592"/>
    <lineage>
        <taxon>Eukaryota</taxon>
        <taxon>Viridiplantae</taxon>
        <taxon>Chlorophyta</taxon>
        <taxon>core chlorophytes</taxon>
        <taxon>Chlorodendrophyceae</taxon>
        <taxon>Chlorodendrales</taxon>
        <taxon>Chlorodendraceae</taxon>
        <taxon>Tetraselmis</taxon>
    </lineage>
</organism>
<name>A0A7S1T8S4_9CHLO</name>
<evidence type="ECO:0000259" key="1">
    <source>
        <dbReference type="Pfam" id="PF08553"/>
    </source>
</evidence>
<dbReference type="InterPro" id="IPR015943">
    <property type="entry name" value="WD40/YVTN_repeat-like_dom_sf"/>
</dbReference>
<dbReference type="InterPro" id="IPR013863">
    <property type="entry name" value="VID27_C"/>
</dbReference>
<dbReference type="PANTHER" id="PTHR31913:SF0">
    <property type="entry name" value="VACUOLAR IMPORT AND DEGRADATION PROTEIN 27"/>
    <property type="match status" value="1"/>
</dbReference>
<dbReference type="AlphaFoldDB" id="A0A7S1T8S4"/>
<feature type="domain" description="Vacuolar import/degradation Vid27 C-terminal" evidence="1">
    <location>
        <begin position="6"/>
        <end position="286"/>
    </location>
</feature>
<dbReference type="InterPro" id="IPR040458">
    <property type="entry name" value="Vid27"/>
</dbReference>
<dbReference type="PANTHER" id="PTHR31913">
    <property type="entry name" value="VACUOLAR IMPORT AND DEGRADATION PROTEIN 27"/>
    <property type="match status" value="1"/>
</dbReference>
<dbReference type="GO" id="GO:0005634">
    <property type="term" value="C:nucleus"/>
    <property type="evidence" value="ECO:0007669"/>
    <property type="project" value="TreeGrafter"/>
</dbReference>
<dbReference type="InterPro" id="IPR011047">
    <property type="entry name" value="Quinoprotein_ADH-like_sf"/>
</dbReference>
<evidence type="ECO:0000313" key="2">
    <source>
        <dbReference type="EMBL" id="CAD9228995.1"/>
    </source>
</evidence>
<dbReference type="EMBL" id="HBGG01042795">
    <property type="protein sequence ID" value="CAD9228995.1"/>
    <property type="molecule type" value="Transcribed_RNA"/>
</dbReference>
<reference evidence="2" key="1">
    <citation type="submission" date="2021-01" db="EMBL/GenBank/DDBJ databases">
        <authorList>
            <person name="Corre E."/>
            <person name="Pelletier E."/>
            <person name="Niang G."/>
            <person name="Scheremetjew M."/>
            <person name="Finn R."/>
            <person name="Kale V."/>
            <person name="Holt S."/>
            <person name="Cochrane G."/>
            <person name="Meng A."/>
            <person name="Brown T."/>
            <person name="Cohen L."/>
        </authorList>
    </citation>
    <scope>NUCLEOTIDE SEQUENCE</scope>
    <source>
        <strain evidence="2">PLY429</strain>
    </source>
</reference>
<dbReference type="Gene3D" id="2.130.10.10">
    <property type="entry name" value="YVTN repeat-like/Quinoprotein amine dehydrogenase"/>
    <property type="match status" value="1"/>
</dbReference>
<gene>
    <name evidence="2" type="ORF">TCHU04912_LOCUS22101</name>
</gene>
<protein>
    <recommendedName>
        <fullName evidence="1">Vacuolar import/degradation Vid27 C-terminal domain-containing protein</fullName>
    </recommendedName>
</protein>
<dbReference type="GO" id="GO:0005737">
    <property type="term" value="C:cytoplasm"/>
    <property type="evidence" value="ECO:0007669"/>
    <property type="project" value="TreeGrafter"/>
</dbReference>
<sequence length="353" mass="38850">MHGGVEYGGASFHVTPAKGDFVTPSKIMLTHGERYMNMLSPAVHTGVFHTDIETGKVVSEWRFQKDGVDVPMKDIVNDTKNAQLDERDTFLGLDAARLARWDMRDPHGVVQDLSSPAVCSYKTGKDYSGRPRFSCMATSGEGYVVVGSEDGTVRLYNNTDKGLNRASTSFPSLGAPVTNVDVTFDAEWIVATTDNYLMIIKTAYVDSKSGKDTHGFKGRMGKNACAPRLLRLKPEDWQLAGKGAKLEKGKFTWITEQGKQERWIVASCGNFSVLWNFTQVKANRASDTVSHGGLATCTTYNIIPKTENVVDSVFLHEKHAASPGKHAQESSLVVATKNYLWSCAEDDEDSDFE</sequence>